<dbReference type="GO" id="GO:0016787">
    <property type="term" value="F:hydrolase activity"/>
    <property type="evidence" value="ECO:0007669"/>
    <property type="project" value="UniProtKB-KW"/>
</dbReference>
<dbReference type="PANTHER" id="PTHR43434">
    <property type="entry name" value="PHOSPHOGLYCOLATE PHOSPHATASE"/>
    <property type="match status" value="1"/>
</dbReference>
<dbReference type="InterPro" id="IPR023214">
    <property type="entry name" value="HAD_sf"/>
</dbReference>
<reference evidence="1 2" key="1">
    <citation type="submission" date="2023-09" db="EMBL/GenBank/DDBJ databases">
        <authorList>
            <person name="Rey-Velasco X."/>
        </authorList>
    </citation>
    <scope>NUCLEOTIDE SEQUENCE [LARGE SCALE GENOMIC DNA]</scope>
    <source>
        <strain evidence="1 2">W335</strain>
    </source>
</reference>
<dbReference type="SFLD" id="SFLDG01129">
    <property type="entry name" value="C1.5:_HAD__Beta-PGM__Phosphata"/>
    <property type="match status" value="1"/>
</dbReference>
<dbReference type="RefSeq" id="WP_311654056.1">
    <property type="nucleotide sequence ID" value="NZ_JAVRIB010000020.1"/>
</dbReference>
<dbReference type="SFLD" id="SFLDS00003">
    <property type="entry name" value="Haloacid_Dehalogenase"/>
    <property type="match status" value="1"/>
</dbReference>
<evidence type="ECO:0000313" key="2">
    <source>
        <dbReference type="Proteomes" id="UP001251857"/>
    </source>
</evidence>
<dbReference type="InterPro" id="IPR041492">
    <property type="entry name" value="HAD_2"/>
</dbReference>
<accession>A0ABU3C3N1</accession>
<dbReference type="PANTHER" id="PTHR43434:SF24">
    <property type="entry name" value="HYDROLASE-RELATED"/>
    <property type="match status" value="1"/>
</dbReference>
<evidence type="ECO:0000313" key="1">
    <source>
        <dbReference type="EMBL" id="MDT0636161.1"/>
    </source>
</evidence>
<dbReference type="InterPro" id="IPR050155">
    <property type="entry name" value="HAD-like_hydrolase_sf"/>
</dbReference>
<dbReference type="Proteomes" id="UP001251857">
    <property type="component" value="Unassembled WGS sequence"/>
</dbReference>
<dbReference type="InterPro" id="IPR036412">
    <property type="entry name" value="HAD-like_sf"/>
</dbReference>
<dbReference type="InterPro" id="IPR006439">
    <property type="entry name" value="HAD-SF_hydro_IA"/>
</dbReference>
<dbReference type="InterPro" id="IPR023198">
    <property type="entry name" value="PGP-like_dom2"/>
</dbReference>
<dbReference type="EMBL" id="JAVRIB010000020">
    <property type="protein sequence ID" value="MDT0636161.1"/>
    <property type="molecule type" value="Genomic_DNA"/>
</dbReference>
<dbReference type="SUPFAM" id="SSF56784">
    <property type="entry name" value="HAD-like"/>
    <property type="match status" value="1"/>
</dbReference>
<dbReference type="Gene3D" id="3.40.50.1000">
    <property type="entry name" value="HAD superfamily/HAD-like"/>
    <property type="match status" value="1"/>
</dbReference>
<dbReference type="Gene3D" id="1.10.150.240">
    <property type="entry name" value="Putative phosphatase, domain 2"/>
    <property type="match status" value="1"/>
</dbReference>
<organism evidence="1 2">
    <name type="scientific">Spectribacter hydrogenoxidans</name>
    <dbReference type="NCBI Taxonomy" id="3075608"/>
    <lineage>
        <taxon>Bacteria</taxon>
        <taxon>Pseudomonadati</taxon>
        <taxon>Pseudomonadota</taxon>
        <taxon>Gammaproteobacteria</taxon>
        <taxon>Salinisphaerales</taxon>
        <taxon>Salinisphaeraceae</taxon>
        <taxon>Spectribacter</taxon>
    </lineage>
</organism>
<name>A0ABU3C3N1_9GAMM</name>
<sequence>MTHPELIIFDWDGTVMDSATEIVMSMQRAIQDIGLPERDADRMRELIGLGLNDVLARLFPEMEVDRVKALLTAYRRRYTAPGGESRPFAGAEAAIADLHGRGHWLAVATGKSRRGLDRNFRETGLGQYFRFSRCADETTPKPAPDMLEDILLQSATMPDAALMVGDTEYDMRMARDAGVAAVGVACGVHDTDRLMAAGALAVIPDVAALPAWLTARTDNQAMAVGSAPGE</sequence>
<comment type="caution">
    <text evidence="1">The sequence shown here is derived from an EMBL/GenBank/DDBJ whole genome shotgun (WGS) entry which is preliminary data.</text>
</comment>
<gene>
    <name evidence="1" type="ORF">RM532_14505</name>
</gene>
<dbReference type="Pfam" id="PF13419">
    <property type="entry name" value="HAD_2"/>
    <property type="match status" value="1"/>
</dbReference>
<protein>
    <submittedName>
        <fullName evidence="1">HAD-IA family hydrolase</fullName>
    </submittedName>
</protein>
<keyword evidence="2" id="KW-1185">Reference proteome</keyword>
<keyword evidence="1" id="KW-0378">Hydrolase</keyword>
<proteinExistence type="predicted"/>
<dbReference type="NCBIfam" id="TIGR01549">
    <property type="entry name" value="HAD-SF-IA-v1"/>
    <property type="match status" value="1"/>
</dbReference>